<dbReference type="AlphaFoldDB" id="E8V6E2"/>
<name>E8V6E2_TERSS</name>
<dbReference type="eggNOG" id="COG0463">
    <property type="taxonomic scope" value="Bacteria"/>
</dbReference>
<dbReference type="OrthoDB" id="9815829at2"/>
<dbReference type="Pfam" id="PF00535">
    <property type="entry name" value="Glycos_transf_2"/>
    <property type="match status" value="1"/>
</dbReference>
<sequence>MPEKQPLLTIAVPTYQRAEYLREFLAELLPQLEGVDDVELLISDNCSPDETPAVVQAAIDAGARLRSVRQAENIGSDANFVFCFRAARGKYFWLCGDDDVLRPGAIASVLGHLRGAEYDFVYLSAEAFSKDWRVEYKGDAYGREAEIVTSARTLAVMMNVMVTFITGIISNRERFLQLEAEAPEAFLGTNLTQLSWTLPLLDQHRQSLVLWQKWVSGREMNSGGYGLAEVFGERFATLVHRLMPRHPRVAQVFVNYTLRQWFPETLLQMRTGDVGDRYGLSETGEVLRRSFAGNPRFWLLVWPVLHLPLPLARRWQWAGAKASVLANLFLLPAQTLRKLRGKQSRR</sequence>
<evidence type="ECO:0000313" key="3">
    <source>
        <dbReference type="Proteomes" id="UP000006844"/>
    </source>
</evidence>
<dbReference type="Gene3D" id="3.90.550.10">
    <property type="entry name" value="Spore Coat Polysaccharide Biosynthesis Protein SpsA, Chain A"/>
    <property type="match status" value="1"/>
</dbReference>
<dbReference type="EMBL" id="CP002467">
    <property type="protein sequence ID" value="ADV81607.1"/>
    <property type="molecule type" value="Genomic_DNA"/>
</dbReference>
<dbReference type="CDD" id="cd00761">
    <property type="entry name" value="Glyco_tranf_GTA_type"/>
    <property type="match status" value="1"/>
</dbReference>
<dbReference type="KEGG" id="tsa:AciPR4_0774"/>
<keyword evidence="3" id="KW-1185">Reference proteome</keyword>
<dbReference type="InterPro" id="IPR029044">
    <property type="entry name" value="Nucleotide-diphossugar_trans"/>
</dbReference>
<proteinExistence type="predicted"/>
<dbReference type="PANTHER" id="PTHR43685:SF2">
    <property type="entry name" value="GLYCOSYLTRANSFERASE 2-LIKE DOMAIN-CONTAINING PROTEIN"/>
    <property type="match status" value="1"/>
</dbReference>
<dbReference type="PANTHER" id="PTHR43685">
    <property type="entry name" value="GLYCOSYLTRANSFERASE"/>
    <property type="match status" value="1"/>
</dbReference>
<organism evidence="2 3">
    <name type="scientific">Terriglobus saanensis (strain ATCC BAA-1853 / DSM 23119 / SP1PR4)</name>
    <dbReference type="NCBI Taxonomy" id="401053"/>
    <lineage>
        <taxon>Bacteria</taxon>
        <taxon>Pseudomonadati</taxon>
        <taxon>Acidobacteriota</taxon>
        <taxon>Terriglobia</taxon>
        <taxon>Terriglobales</taxon>
        <taxon>Acidobacteriaceae</taxon>
        <taxon>Terriglobus</taxon>
    </lineage>
</organism>
<dbReference type="STRING" id="401053.AciPR4_0774"/>
<accession>E8V6E2</accession>
<dbReference type="SUPFAM" id="SSF53448">
    <property type="entry name" value="Nucleotide-diphospho-sugar transferases"/>
    <property type="match status" value="1"/>
</dbReference>
<dbReference type="RefSeq" id="WP_013567340.1">
    <property type="nucleotide sequence ID" value="NC_014963.1"/>
</dbReference>
<dbReference type="HOGENOM" id="CLU_760603_0_0_0"/>
<dbReference type="InterPro" id="IPR001173">
    <property type="entry name" value="Glyco_trans_2-like"/>
</dbReference>
<keyword evidence="2" id="KW-0808">Transferase</keyword>
<gene>
    <name evidence="2" type="ordered locus">AciPR4_0774</name>
</gene>
<feature type="domain" description="Glycosyltransferase 2-like" evidence="1">
    <location>
        <begin position="9"/>
        <end position="149"/>
    </location>
</feature>
<evidence type="ECO:0000259" key="1">
    <source>
        <dbReference type="Pfam" id="PF00535"/>
    </source>
</evidence>
<protein>
    <submittedName>
        <fullName evidence="2">Glycosyl transferase family 2</fullName>
    </submittedName>
</protein>
<evidence type="ECO:0000313" key="2">
    <source>
        <dbReference type="EMBL" id="ADV81607.1"/>
    </source>
</evidence>
<dbReference type="Proteomes" id="UP000006844">
    <property type="component" value="Chromosome"/>
</dbReference>
<dbReference type="InterPro" id="IPR050834">
    <property type="entry name" value="Glycosyltransf_2"/>
</dbReference>
<dbReference type="GO" id="GO:0016740">
    <property type="term" value="F:transferase activity"/>
    <property type="evidence" value="ECO:0007669"/>
    <property type="project" value="UniProtKB-KW"/>
</dbReference>
<reference evidence="2 3" key="1">
    <citation type="journal article" date="2012" name="Stand. Genomic Sci.">
        <title>Complete genome sequence of Terriglobus saanensis type strain SP1PR4(T), an Acidobacteria from tundra soil.</title>
        <authorList>
            <person name="Rawat S.R."/>
            <person name="Mannisto M.K."/>
            <person name="Starovoytov V."/>
            <person name="Goodwin L."/>
            <person name="Nolan M."/>
            <person name="Hauser L."/>
            <person name="Land M."/>
            <person name="Davenport K.W."/>
            <person name="Woyke T."/>
            <person name="Haggblom M.M."/>
        </authorList>
    </citation>
    <scope>NUCLEOTIDE SEQUENCE</scope>
    <source>
        <strain evidence="3">ATCC BAA-1853 / DSM 23119 / SP1PR4</strain>
    </source>
</reference>